<evidence type="ECO:0000313" key="2">
    <source>
        <dbReference type="Proteomes" id="UP000242469"/>
    </source>
</evidence>
<accession>A0A1H4FM96</accession>
<keyword evidence="2" id="KW-1185">Reference proteome</keyword>
<sequence length="122" mass="13848">MKKFAILLIFFLSAEASAEKDDILKIYEHFTLSSAAAGKCINPKKEELTSFLANYQMVSVSALTELRKRKPDISNEKAQEILKFGGEKLTKAVYEVIETEGCESSKIQDLITRFHMQAEWKP</sequence>
<dbReference type="AlphaFoldDB" id="A0A1H4FM96"/>
<dbReference type="Proteomes" id="UP000242469">
    <property type="component" value="Unassembled WGS sequence"/>
</dbReference>
<name>A0A1H4FM96_9GAMM</name>
<dbReference type="OrthoDB" id="7064049at2"/>
<dbReference type="STRING" id="1122198.SAMN02745729_1122"/>
<proteinExistence type="predicted"/>
<evidence type="ECO:0000313" key="1">
    <source>
        <dbReference type="EMBL" id="SEA98469.1"/>
    </source>
</evidence>
<protein>
    <submittedName>
        <fullName evidence="1">Uncharacterized protein</fullName>
    </submittedName>
</protein>
<dbReference type="RefSeq" id="WP_091827153.1">
    <property type="nucleotide sequence ID" value="NZ_FNRJ01000012.1"/>
</dbReference>
<reference evidence="2" key="1">
    <citation type="submission" date="2016-10" db="EMBL/GenBank/DDBJ databases">
        <authorList>
            <person name="Varghese N."/>
            <person name="Submissions S."/>
        </authorList>
    </citation>
    <scope>NUCLEOTIDE SEQUENCE [LARGE SCALE GENOMIC DNA]</scope>
    <source>
        <strain evidence="2">DSM 11526</strain>
    </source>
</reference>
<dbReference type="EMBL" id="FNRJ01000012">
    <property type="protein sequence ID" value="SEA98469.1"/>
    <property type="molecule type" value="Genomic_DNA"/>
</dbReference>
<organism evidence="1 2">
    <name type="scientific">Marinobacterium iners DSM 11526</name>
    <dbReference type="NCBI Taxonomy" id="1122198"/>
    <lineage>
        <taxon>Bacteria</taxon>
        <taxon>Pseudomonadati</taxon>
        <taxon>Pseudomonadota</taxon>
        <taxon>Gammaproteobacteria</taxon>
        <taxon>Oceanospirillales</taxon>
        <taxon>Oceanospirillaceae</taxon>
        <taxon>Marinobacterium</taxon>
    </lineage>
</organism>
<gene>
    <name evidence="1" type="ORF">SAMN02745729_1122</name>
</gene>